<evidence type="ECO:0000313" key="2">
    <source>
        <dbReference type="EMBL" id="KTC86655.1"/>
    </source>
</evidence>
<dbReference type="SUPFAM" id="SSF55729">
    <property type="entry name" value="Acyl-CoA N-acyltransferases (Nat)"/>
    <property type="match status" value="1"/>
</dbReference>
<dbReference type="InterPro" id="IPR016181">
    <property type="entry name" value="Acyl_CoA_acyltransferase"/>
</dbReference>
<dbReference type="PANTHER" id="PTHR34822">
    <property type="entry name" value="GRPB DOMAIN PROTEIN (AFU_ORTHOLOGUE AFUA_1G01530)"/>
    <property type="match status" value="1"/>
</dbReference>
<dbReference type="CDD" id="cd04301">
    <property type="entry name" value="NAT_SF"/>
    <property type="match status" value="1"/>
</dbReference>
<evidence type="ECO:0000259" key="1">
    <source>
        <dbReference type="PROSITE" id="PS51186"/>
    </source>
</evidence>
<dbReference type="Gene3D" id="3.30.460.10">
    <property type="entry name" value="Beta Polymerase, domain 2"/>
    <property type="match status" value="1"/>
</dbReference>
<dbReference type="Gene3D" id="3.40.630.30">
    <property type="match status" value="1"/>
</dbReference>
<name>A0A0W0STE3_9GAMM</name>
<dbReference type="Pfam" id="PF04229">
    <property type="entry name" value="GrpB"/>
    <property type="match status" value="1"/>
</dbReference>
<feature type="domain" description="N-acetyltransferase" evidence="1">
    <location>
        <begin position="177"/>
        <end position="322"/>
    </location>
</feature>
<dbReference type="InterPro" id="IPR000182">
    <property type="entry name" value="GNAT_dom"/>
</dbReference>
<comment type="caution">
    <text evidence="2">The sequence shown here is derived from an EMBL/GenBank/DDBJ whole genome shotgun (WGS) entry which is preliminary data.</text>
</comment>
<dbReference type="Proteomes" id="UP000054742">
    <property type="component" value="Unassembled WGS sequence"/>
</dbReference>
<dbReference type="SUPFAM" id="SSF81301">
    <property type="entry name" value="Nucleotidyltransferase"/>
    <property type="match status" value="1"/>
</dbReference>
<dbReference type="PROSITE" id="PS51186">
    <property type="entry name" value="GNAT"/>
    <property type="match status" value="1"/>
</dbReference>
<reference evidence="2 3" key="1">
    <citation type="submission" date="2015-11" db="EMBL/GenBank/DDBJ databases">
        <title>Genomic analysis of 38 Legionella species identifies large and diverse effector repertoires.</title>
        <authorList>
            <person name="Burstein D."/>
            <person name="Amaro F."/>
            <person name="Zusman T."/>
            <person name="Lifshitz Z."/>
            <person name="Cohen O."/>
            <person name="Gilbert J.A."/>
            <person name="Pupko T."/>
            <person name="Shuman H.A."/>
            <person name="Segal G."/>
        </authorList>
    </citation>
    <scope>NUCLEOTIDE SEQUENCE [LARGE SCALE GENOMIC DNA]</scope>
    <source>
        <strain evidence="2 3">ATCC 43878</strain>
    </source>
</reference>
<sequence>MYPENKEMRIIQVVPYNPQWSLLFEQEAAQIRNALGANCFEIHHIGSTAVPGLAAKPVIDMVPVVKDIRKVDDANDAMQALGYEVKGEFGILFRRYFQKGGDLRTHNIHVFEINNPEIERHLRFRDWMRSHKEDRDTYANLKRELAKKHPDDILAYCLGKDAFITDIDTQTGFSGVRIVKALTTREWDTARSFRQIYFAKEFSISDPYIWTFEHEEHAHLVLYQGTQIIGYTHLQLSSKQRAIIRLLFINEAFRESGFGTKMLTLCEQWLQYQNVTILEVDSTKKSEVFFGKKGFIKVSDDRQDDFYDKLISPSVLFLMRQL</sequence>
<keyword evidence="3" id="KW-1185">Reference proteome</keyword>
<dbReference type="PANTHER" id="PTHR34822:SF1">
    <property type="entry name" value="GRPB FAMILY PROTEIN"/>
    <property type="match status" value="1"/>
</dbReference>
<organism evidence="2 3">
    <name type="scientific">Legionella brunensis</name>
    <dbReference type="NCBI Taxonomy" id="29422"/>
    <lineage>
        <taxon>Bacteria</taxon>
        <taxon>Pseudomonadati</taxon>
        <taxon>Pseudomonadota</taxon>
        <taxon>Gammaproteobacteria</taxon>
        <taxon>Legionellales</taxon>
        <taxon>Legionellaceae</taxon>
        <taxon>Legionella</taxon>
    </lineage>
</organism>
<dbReference type="GO" id="GO:0016747">
    <property type="term" value="F:acyltransferase activity, transferring groups other than amino-acyl groups"/>
    <property type="evidence" value="ECO:0007669"/>
    <property type="project" value="InterPro"/>
</dbReference>
<gene>
    <name evidence="2" type="primary">grpB</name>
    <name evidence="2" type="ORF">Lbru_0596</name>
</gene>
<dbReference type="InterPro" id="IPR007344">
    <property type="entry name" value="GrpB/CoaE"/>
</dbReference>
<accession>A0A0W0STE3</accession>
<evidence type="ECO:0000313" key="3">
    <source>
        <dbReference type="Proteomes" id="UP000054742"/>
    </source>
</evidence>
<protein>
    <submittedName>
        <fullName evidence="2">Glutamate rich protein GrpB</fullName>
    </submittedName>
</protein>
<dbReference type="EMBL" id="LNXV01000004">
    <property type="protein sequence ID" value="KTC86655.1"/>
    <property type="molecule type" value="Genomic_DNA"/>
</dbReference>
<dbReference type="InterPro" id="IPR043519">
    <property type="entry name" value="NT_sf"/>
</dbReference>
<proteinExistence type="predicted"/>
<dbReference type="AlphaFoldDB" id="A0A0W0STE3"/>
<dbReference type="STRING" id="29422.Lbru_0596"/>
<dbReference type="Pfam" id="PF13673">
    <property type="entry name" value="Acetyltransf_10"/>
    <property type="match status" value="1"/>
</dbReference>
<dbReference type="PATRIC" id="fig|29422.6.peg.626"/>